<dbReference type="EMBL" id="AWGB01000082">
    <property type="protein sequence ID" value="ESQ81892.1"/>
    <property type="molecule type" value="Genomic_DNA"/>
</dbReference>
<dbReference type="PATRIC" id="fig|1121022.4.peg.4382"/>
<evidence type="ECO:0000313" key="2">
    <source>
        <dbReference type="Proteomes" id="UP000017837"/>
    </source>
</evidence>
<dbReference type="AlphaFoldDB" id="V4NJ73"/>
<protein>
    <recommendedName>
        <fullName evidence="3">Chalcone isomerase domain-containing protein</fullName>
    </recommendedName>
</protein>
<name>V4NJ73_9CAUL</name>
<evidence type="ECO:0008006" key="3">
    <source>
        <dbReference type="Google" id="ProtNLM"/>
    </source>
</evidence>
<accession>V4NJ73</accession>
<proteinExistence type="predicted"/>
<sequence>MASAHAAAADTREPLTLVPGARKVGGARLKIMLVPVFDLTLYGPQGQWRAEEPFALRVDYLRALNGRAMAQHAADEISHQGFGDTQRLTAWQTQLKAILPDVLPGDRMTAVRDSTGATLFFKDKRSIGRIADTDFGRHFFAICLAPETSRPDLRRGLLGQG</sequence>
<evidence type="ECO:0000313" key="1">
    <source>
        <dbReference type="EMBL" id="ESQ81892.1"/>
    </source>
</evidence>
<comment type="caution">
    <text evidence="1">The sequence shown here is derived from an EMBL/GenBank/DDBJ whole genome shotgun (WGS) entry which is preliminary data.</text>
</comment>
<dbReference type="Proteomes" id="UP000017837">
    <property type="component" value="Unassembled WGS sequence"/>
</dbReference>
<reference evidence="1 2" key="1">
    <citation type="journal article" date="2014" name="Nature">
        <title>Sequential evolution of bacterial morphology by co-option of a developmental regulator.</title>
        <authorList>
            <person name="Jiang C."/>
            <person name="Brown P.J."/>
            <person name="Ducret A."/>
            <person name="Brun Y.V."/>
        </authorList>
    </citation>
    <scope>NUCLEOTIDE SEQUENCE [LARGE SCALE GENOMIC DNA]</scope>
    <source>
        <strain evidence="1 2">DSM 16100</strain>
    </source>
</reference>
<dbReference type="STRING" id="1121022.GCA_000376105_04187"/>
<organism evidence="1 2">
    <name type="scientific">Asticcacaulis benevestitus DSM 16100 = ATCC BAA-896</name>
    <dbReference type="NCBI Taxonomy" id="1121022"/>
    <lineage>
        <taxon>Bacteria</taxon>
        <taxon>Pseudomonadati</taxon>
        <taxon>Pseudomonadota</taxon>
        <taxon>Alphaproteobacteria</taxon>
        <taxon>Caulobacterales</taxon>
        <taxon>Caulobacteraceae</taxon>
        <taxon>Asticcacaulis</taxon>
    </lineage>
</organism>
<gene>
    <name evidence="1" type="ORF">ABENE_21390</name>
</gene>
<keyword evidence="2" id="KW-1185">Reference proteome</keyword>
<dbReference type="eggNOG" id="COG3572">
    <property type="taxonomic scope" value="Bacteria"/>
</dbReference>